<dbReference type="STRING" id="133383.A0A1R0GXB7"/>
<feature type="compositionally biased region" description="Basic residues" evidence="5">
    <location>
        <begin position="131"/>
        <end position="140"/>
    </location>
</feature>
<feature type="region of interest" description="Disordered" evidence="5">
    <location>
        <begin position="477"/>
        <end position="525"/>
    </location>
</feature>
<feature type="compositionally biased region" description="Polar residues" evidence="5">
    <location>
        <begin position="1"/>
        <end position="13"/>
    </location>
</feature>
<dbReference type="InterPro" id="IPR028386">
    <property type="entry name" value="CENP-C/Mif2/cnp3"/>
</dbReference>
<comment type="caution">
    <text evidence="7">The sequence shown here is derived from an EMBL/GenBank/DDBJ whole genome shotgun (WGS) entry which is preliminary data.</text>
</comment>
<feature type="region of interest" description="Disordered" evidence="5">
    <location>
        <begin position="1"/>
        <end position="47"/>
    </location>
</feature>
<evidence type="ECO:0000259" key="6">
    <source>
        <dbReference type="Pfam" id="PF11699"/>
    </source>
</evidence>
<dbReference type="InterPro" id="IPR011051">
    <property type="entry name" value="RmlC_Cupin_sf"/>
</dbReference>
<dbReference type="GO" id="GO:0005634">
    <property type="term" value="C:nucleus"/>
    <property type="evidence" value="ECO:0007669"/>
    <property type="project" value="UniProtKB-SubCell"/>
</dbReference>
<feature type="compositionally biased region" description="Polar residues" evidence="5">
    <location>
        <begin position="83"/>
        <end position="105"/>
    </location>
</feature>
<evidence type="ECO:0000256" key="1">
    <source>
        <dbReference type="ARBA" id="ARBA00004123"/>
    </source>
</evidence>
<comment type="similarity">
    <text evidence="2">Belongs to the CENP-C/MIF2 family.</text>
</comment>
<dbReference type="Proteomes" id="UP000187455">
    <property type="component" value="Unassembled WGS sequence"/>
</dbReference>
<dbReference type="Pfam" id="PF11699">
    <property type="entry name" value="CENP-C_C"/>
    <property type="match status" value="1"/>
</dbReference>
<keyword evidence="4" id="KW-0539">Nucleus</keyword>
<feature type="compositionally biased region" description="Basic residues" evidence="5">
    <location>
        <begin position="485"/>
        <end position="494"/>
    </location>
</feature>
<dbReference type="Gene3D" id="2.60.120.10">
    <property type="entry name" value="Jelly Rolls"/>
    <property type="match status" value="1"/>
</dbReference>
<dbReference type="GO" id="GO:0051315">
    <property type="term" value="P:attachment of mitotic spindle microtubules to kinetochore"/>
    <property type="evidence" value="ECO:0007669"/>
    <property type="project" value="TreeGrafter"/>
</dbReference>
<dbReference type="GO" id="GO:0051455">
    <property type="term" value="P:spindle attachment to meiosis I kinetochore"/>
    <property type="evidence" value="ECO:0007669"/>
    <property type="project" value="TreeGrafter"/>
</dbReference>
<feature type="compositionally biased region" description="Acidic residues" evidence="5">
    <location>
        <begin position="14"/>
        <end position="26"/>
    </location>
</feature>
<evidence type="ECO:0000256" key="2">
    <source>
        <dbReference type="ARBA" id="ARBA00010291"/>
    </source>
</evidence>
<proteinExistence type="inferred from homology"/>
<keyword evidence="8" id="KW-1185">Reference proteome</keyword>
<dbReference type="EMBL" id="LSSL01002404">
    <property type="protein sequence ID" value="OLY81498.1"/>
    <property type="molecule type" value="Genomic_DNA"/>
</dbReference>
<dbReference type="InterPro" id="IPR025974">
    <property type="entry name" value="Mif2/CENP-C_cupin"/>
</dbReference>
<feature type="domain" description="Mif2/CENP-C cupin" evidence="6">
    <location>
        <begin position="601"/>
        <end position="676"/>
    </location>
</feature>
<evidence type="ECO:0000256" key="5">
    <source>
        <dbReference type="SAM" id="MobiDB-lite"/>
    </source>
</evidence>
<gene>
    <name evidence="7" type="ORF">AYI68_g4395</name>
</gene>
<feature type="compositionally biased region" description="Polar residues" evidence="5">
    <location>
        <begin position="513"/>
        <end position="524"/>
    </location>
</feature>
<sequence>MFSRKTGITINESVDTDSDGIEDVDDFYNKASQDDSDQPFSDNESLDGISRLVLQNISPLPKALITSYEPSPVAPIDPKDFGSSASYDSSNTDPQFIRNTTLDSQVDSEKSKNTVMANKALLSSIKDSQSKNKKMRKSRADRKSRLLSDSELLGSSLTPSIPDANTDSFPKPKSFSKVENSPIKSPLTNNTLAKNITPFKPPPQATPVVKSSEKKNLQYKMNSPEPNITPNLRQKWKISINNQLSPDTASPSEIFEFKAPDLYTPISKDNKSDIIFSPNSPIISTNNDSVVITNLLSKSPISNKVKVSEIENSEVIPEIIEPSVIENLSQNDTDPYDTNLDNSSEFLNSSEIKEDTIPPQKQVEDNVNLPIDSDFIFEENEQLNSPNFSSTDVPMDLDDAPSSTNVENDFESPIPVSKKPKILKNVDNTKVTPEVSGEVRKSTRTKIKPLDFWRNEHIVYKLEKTEDGNVVPSMKGVVKLEDKSKKPKRKKRTRITMPRKPPSRSTKKKIDYSSDSTENGTETLSFYPKEEKPVDYLLDKELEMRAFEAKADVVDYYTQKLVKRTVALSAPAVRSRLSPDNEESPEFYTAGIFSDSNPGTKPFVQSGLIEIPPNSEKPPRNTKSCTIVFYVCHGSIKVTFRGSPILLEMGSHFCVPRGNSYSIFNPGPATARIFFVSSSPLD</sequence>
<dbReference type="AlphaFoldDB" id="A0A1R0GXB7"/>
<evidence type="ECO:0000256" key="4">
    <source>
        <dbReference type="ARBA" id="ARBA00023242"/>
    </source>
</evidence>
<organism evidence="7 8">
    <name type="scientific">Smittium mucronatum</name>
    <dbReference type="NCBI Taxonomy" id="133383"/>
    <lineage>
        <taxon>Eukaryota</taxon>
        <taxon>Fungi</taxon>
        <taxon>Fungi incertae sedis</taxon>
        <taxon>Zoopagomycota</taxon>
        <taxon>Kickxellomycotina</taxon>
        <taxon>Harpellomycetes</taxon>
        <taxon>Harpellales</taxon>
        <taxon>Legeriomycetaceae</taxon>
        <taxon>Smittium</taxon>
    </lineage>
</organism>
<comment type="subcellular location">
    <subcellularLocation>
        <location evidence="1">Nucleus</location>
    </subcellularLocation>
</comment>
<name>A0A1R0GXB7_9FUNG</name>
<keyword evidence="3" id="KW-0238">DNA-binding</keyword>
<dbReference type="SUPFAM" id="SSF51182">
    <property type="entry name" value="RmlC-like cupins"/>
    <property type="match status" value="1"/>
</dbReference>
<dbReference type="OrthoDB" id="1939643at2759"/>
<dbReference type="GO" id="GO:0019237">
    <property type="term" value="F:centromeric DNA binding"/>
    <property type="evidence" value="ECO:0007669"/>
    <property type="project" value="InterPro"/>
</dbReference>
<evidence type="ECO:0000313" key="8">
    <source>
        <dbReference type="Proteomes" id="UP000187455"/>
    </source>
</evidence>
<feature type="compositionally biased region" description="Polar residues" evidence="5">
    <location>
        <begin position="177"/>
        <end position="189"/>
    </location>
</feature>
<evidence type="ECO:0000313" key="7">
    <source>
        <dbReference type="EMBL" id="OLY81498.1"/>
    </source>
</evidence>
<dbReference type="GO" id="GO:0000776">
    <property type="term" value="C:kinetochore"/>
    <property type="evidence" value="ECO:0007669"/>
    <property type="project" value="InterPro"/>
</dbReference>
<evidence type="ECO:0000256" key="3">
    <source>
        <dbReference type="ARBA" id="ARBA00023125"/>
    </source>
</evidence>
<reference evidence="7 8" key="1">
    <citation type="journal article" date="2016" name="Mol. Biol. Evol.">
        <title>Genome-Wide Survey of Gut Fungi (Harpellales) Reveals the First Horizontally Transferred Ubiquitin Gene from a Mosquito Host.</title>
        <authorList>
            <person name="Wang Y."/>
            <person name="White M.M."/>
            <person name="Kvist S."/>
            <person name="Moncalvo J.M."/>
        </authorList>
    </citation>
    <scope>NUCLEOTIDE SEQUENCE [LARGE SCALE GENOMIC DNA]</scope>
    <source>
        <strain evidence="7 8">ALG-7-W6</strain>
    </source>
</reference>
<protein>
    <submittedName>
        <fullName evidence="7">Centromere protein 3</fullName>
    </submittedName>
</protein>
<feature type="region of interest" description="Disordered" evidence="5">
    <location>
        <begin position="68"/>
        <end position="189"/>
    </location>
</feature>
<dbReference type="PANTHER" id="PTHR16684:SF11">
    <property type="entry name" value="CENTROMERE PROTEIN C"/>
    <property type="match status" value="1"/>
</dbReference>
<dbReference type="PANTHER" id="PTHR16684">
    <property type="entry name" value="CENTROMERE PROTEIN C"/>
    <property type="match status" value="1"/>
</dbReference>
<dbReference type="InterPro" id="IPR014710">
    <property type="entry name" value="RmlC-like_jellyroll"/>
</dbReference>
<dbReference type="GO" id="GO:0051382">
    <property type="term" value="P:kinetochore assembly"/>
    <property type="evidence" value="ECO:0007669"/>
    <property type="project" value="InterPro"/>
</dbReference>
<accession>A0A1R0GXB7</accession>